<name>A0ACB9H0J5_CICIN</name>
<gene>
    <name evidence="1" type="ORF">L2E82_01805</name>
</gene>
<reference evidence="2" key="1">
    <citation type="journal article" date="2022" name="Mol. Ecol. Resour.">
        <title>The genomes of chicory, endive, great burdock and yacon provide insights into Asteraceae palaeo-polyploidization history and plant inulin production.</title>
        <authorList>
            <person name="Fan W."/>
            <person name="Wang S."/>
            <person name="Wang H."/>
            <person name="Wang A."/>
            <person name="Jiang F."/>
            <person name="Liu H."/>
            <person name="Zhao H."/>
            <person name="Xu D."/>
            <person name="Zhang Y."/>
        </authorList>
    </citation>
    <scope>NUCLEOTIDE SEQUENCE [LARGE SCALE GENOMIC DNA]</scope>
    <source>
        <strain evidence="2">cv. Punajuju</strain>
    </source>
</reference>
<sequence length="301" mass="33126">MTVVVAVSGGVRGFRPIKKAHLRRHSPESPERRVFEFQLSNPRSNTHAAMSLSLLQGYSSAEEEEDEQKYINSSDDEEDDDRRHEDASGDRTINNNFKKPLFDPPNPSTSSSLPSALVAFSEISGPPQFLNNSVGDSAEKDTEVQLWRHGRRINRRDKNDMPAGAVMQAKAQLTGIRDRVSSDAGTNNNNNNNNNNTQSKVPSSATGGSAKRVATATNPSAEDAADLLRMCVQCGIPKTFSNARGMVCPVCGDRPVTDADESSKKKGSMIKDKEKNKRMKGQSSHATWKSETEMQLRQQFD</sequence>
<evidence type="ECO:0000313" key="1">
    <source>
        <dbReference type="EMBL" id="KAI3789021.1"/>
    </source>
</evidence>
<keyword evidence="2" id="KW-1185">Reference proteome</keyword>
<comment type="caution">
    <text evidence="1">The sequence shown here is derived from an EMBL/GenBank/DDBJ whole genome shotgun (WGS) entry which is preliminary data.</text>
</comment>
<proteinExistence type="predicted"/>
<accession>A0ACB9H0J5</accession>
<evidence type="ECO:0000313" key="2">
    <source>
        <dbReference type="Proteomes" id="UP001055811"/>
    </source>
</evidence>
<dbReference type="Proteomes" id="UP001055811">
    <property type="component" value="Linkage Group LG01"/>
</dbReference>
<organism evidence="1 2">
    <name type="scientific">Cichorium intybus</name>
    <name type="common">Chicory</name>
    <dbReference type="NCBI Taxonomy" id="13427"/>
    <lineage>
        <taxon>Eukaryota</taxon>
        <taxon>Viridiplantae</taxon>
        <taxon>Streptophyta</taxon>
        <taxon>Embryophyta</taxon>
        <taxon>Tracheophyta</taxon>
        <taxon>Spermatophyta</taxon>
        <taxon>Magnoliopsida</taxon>
        <taxon>eudicotyledons</taxon>
        <taxon>Gunneridae</taxon>
        <taxon>Pentapetalae</taxon>
        <taxon>asterids</taxon>
        <taxon>campanulids</taxon>
        <taxon>Asterales</taxon>
        <taxon>Asteraceae</taxon>
        <taxon>Cichorioideae</taxon>
        <taxon>Cichorieae</taxon>
        <taxon>Cichoriinae</taxon>
        <taxon>Cichorium</taxon>
    </lineage>
</organism>
<dbReference type="EMBL" id="CM042009">
    <property type="protein sequence ID" value="KAI3789021.1"/>
    <property type="molecule type" value="Genomic_DNA"/>
</dbReference>
<protein>
    <submittedName>
        <fullName evidence="1">Uncharacterized protein</fullName>
    </submittedName>
</protein>
<reference evidence="1 2" key="2">
    <citation type="journal article" date="2022" name="Mol. Ecol. Resour.">
        <title>The genomes of chicory, endive, great burdock and yacon provide insights into Asteraceae paleo-polyploidization history and plant inulin production.</title>
        <authorList>
            <person name="Fan W."/>
            <person name="Wang S."/>
            <person name="Wang H."/>
            <person name="Wang A."/>
            <person name="Jiang F."/>
            <person name="Liu H."/>
            <person name="Zhao H."/>
            <person name="Xu D."/>
            <person name="Zhang Y."/>
        </authorList>
    </citation>
    <scope>NUCLEOTIDE SEQUENCE [LARGE SCALE GENOMIC DNA]</scope>
    <source>
        <strain evidence="2">cv. Punajuju</strain>
        <tissue evidence="1">Leaves</tissue>
    </source>
</reference>